<accession>A0A5B7DE66</accession>
<comment type="caution">
    <text evidence="1">The sequence shown here is derived from an EMBL/GenBank/DDBJ whole genome shotgun (WGS) entry which is preliminary data.</text>
</comment>
<gene>
    <name evidence="1" type="ORF">E2C01_012506</name>
</gene>
<dbReference type="AlphaFoldDB" id="A0A5B7DE66"/>
<protein>
    <submittedName>
        <fullName evidence="1">Uncharacterized protein</fullName>
    </submittedName>
</protein>
<evidence type="ECO:0000313" key="1">
    <source>
        <dbReference type="EMBL" id="MPC19588.1"/>
    </source>
</evidence>
<dbReference type="EMBL" id="VSRR010000783">
    <property type="protein sequence ID" value="MPC19588.1"/>
    <property type="molecule type" value="Genomic_DNA"/>
</dbReference>
<reference evidence="1 2" key="1">
    <citation type="submission" date="2019-05" db="EMBL/GenBank/DDBJ databases">
        <title>Another draft genome of Portunus trituberculatus and its Hox gene families provides insights of decapod evolution.</title>
        <authorList>
            <person name="Jeong J.-H."/>
            <person name="Song I."/>
            <person name="Kim S."/>
            <person name="Choi T."/>
            <person name="Kim D."/>
            <person name="Ryu S."/>
            <person name="Kim W."/>
        </authorList>
    </citation>
    <scope>NUCLEOTIDE SEQUENCE [LARGE SCALE GENOMIC DNA]</scope>
    <source>
        <tissue evidence="1">Muscle</tissue>
    </source>
</reference>
<sequence length="91" mass="9946">MESPEEAILKLSWELRTVRVLPEGRRFLRLSIISLSVVPAEYAPTALAPCPAVSALGQHQCHLDQSRGSTSHSRSLITSLITCLTSSYTPI</sequence>
<proteinExistence type="predicted"/>
<dbReference type="Proteomes" id="UP000324222">
    <property type="component" value="Unassembled WGS sequence"/>
</dbReference>
<organism evidence="1 2">
    <name type="scientific">Portunus trituberculatus</name>
    <name type="common">Swimming crab</name>
    <name type="synonym">Neptunus trituberculatus</name>
    <dbReference type="NCBI Taxonomy" id="210409"/>
    <lineage>
        <taxon>Eukaryota</taxon>
        <taxon>Metazoa</taxon>
        <taxon>Ecdysozoa</taxon>
        <taxon>Arthropoda</taxon>
        <taxon>Crustacea</taxon>
        <taxon>Multicrustacea</taxon>
        <taxon>Malacostraca</taxon>
        <taxon>Eumalacostraca</taxon>
        <taxon>Eucarida</taxon>
        <taxon>Decapoda</taxon>
        <taxon>Pleocyemata</taxon>
        <taxon>Brachyura</taxon>
        <taxon>Eubrachyura</taxon>
        <taxon>Portunoidea</taxon>
        <taxon>Portunidae</taxon>
        <taxon>Portuninae</taxon>
        <taxon>Portunus</taxon>
    </lineage>
</organism>
<name>A0A5B7DE66_PORTR</name>
<keyword evidence="2" id="KW-1185">Reference proteome</keyword>
<evidence type="ECO:0000313" key="2">
    <source>
        <dbReference type="Proteomes" id="UP000324222"/>
    </source>
</evidence>